<keyword evidence="1" id="KW-0963">Cytoplasm</keyword>
<evidence type="ECO:0000259" key="2">
    <source>
        <dbReference type="Pfam" id="PF02036"/>
    </source>
</evidence>
<dbReference type="PANTHER" id="PTHR38693:SF1">
    <property type="entry name" value="UBIQUINONE BIOSYNTHESIS ACCESSORY FACTOR UBIJ"/>
    <property type="match status" value="1"/>
</dbReference>
<sequence length="210" mass="22251">MDPSIGAAASAAIESAINRALRYDPASRARLQKLAGKVLGVELTAPRGTWYCVFSDGEQVVTVHNHWEGAVTTRLTGSATALLRLLREDGATAPKLGISVMGSTALLAELQAALGDLDIDWEEALAESLGDVPAHTIGQALRSAGAWLGGIASRGPRHMAEAATEEWRVSPPRAQFEAFVDDLADTSLALDRLAARVELLRSKMAARRDG</sequence>
<keyword evidence="1" id="KW-0831">Ubiquinone biosynthesis</keyword>
<comment type="function">
    <text evidence="1">Required for ubiquinone (coenzyme Q) biosynthesis. Binds hydrophobic ubiquinone biosynthetic intermediates via its SCP2 domain and is essential for the stability of the Ubi complex. May constitute a docking platform where Ubi enzymes assemble and access their SCP2-bound polyprenyl substrates.</text>
</comment>
<dbReference type="PANTHER" id="PTHR38693">
    <property type="entry name" value="UBIQUINONE BIOSYNTHESIS PROTEIN UBIJ"/>
    <property type="match status" value="1"/>
</dbReference>
<comment type="subcellular location">
    <subcellularLocation>
        <location evidence="1">Cytoplasm</location>
    </subcellularLocation>
</comment>
<dbReference type="SUPFAM" id="SSF55718">
    <property type="entry name" value="SCP-like"/>
    <property type="match status" value="1"/>
</dbReference>
<comment type="caution">
    <text evidence="3">The sequence shown here is derived from an EMBL/GenBank/DDBJ whole genome shotgun (WGS) entry which is preliminary data.</text>
</comment>
<dbReference type="Proteomes" id="UP001224392">
    <property type="component" value="Unassembled WGS sequence"/>
</dbReference>
<accession>A0ABQ6LVU4</accession>
<dbReference type="InterPro" id="IPR003033">
    <property type="entry name" value="SCP2_sterol-bd_dom"/>
</dbReference>
<evidence type="ECO:0000256" key="1">
    <source>
        <dbReference type="HAMAP-Rule" id="MF_02215"/>
    </source>
</evidence>
<keyword evidence="4" id="KW-1185">Reference proteome</keyword>
<dbReference type="Pfam" id="PF02036">
    <property type="entry name" value="SCP2"/>
    <property type="match status" value="1"/>
</dbReference>
<organism evidence="3 4">
    <name type="scientific">Biformimicrobium ophioploci</name>
    <dbReference type="NCBI Taxonomy" id="3036711"/>
    <lineage>
        <taxon>Bacteria</taxon>
        <taxon>Pseudomonadati</taxon>
        <taxon>Pseudomonadota</taxon>
        <taxon>Gammaproteobacteria</taxon>
        <taxon>Cellvibrionales</taxon>
        <taxon>Microbulbiferaceae</taxon>
        <taxon>Biformimicrobium</taxon>
    </lineage>
</organism>
<proteinExistence type="inferred from homology"/>
<dbReference type="EMBL" id="BSYJ01000001">
    <property type="protein sequence ID" value="GMG86214.1"/>
    <property type="molecule type" value="Genomic_DNA"/>
</dbReference>
<comment type="pathway">
    <text evidence="1">Cofactor biosynthesis; ubiquinone biosynthesis.</text>
</comment>
<feature type="domain" description="SCP2" evidence="2">
    <location>
        <begin position="17"/>
        <end position="89"/>
    </location>
</feature>
<evidence type="ECO:0000313" key="3">
    <source>
        <dbReference type="EMBL" id="GMG86214.1"/>
    </source>
</evidence>
<dbReference type="InterPro" id="IPR036527">
    <property type="entry name" value="SCP2_sterol-bd_dom_sf"/>
</dbReference>
<name>A0ABQ6LVU4_9GAMM</name>
<dbReference type="RefSeq" id="WP_285762717.1">
    <property type="nucleotide sequence ID" value="NZ_BSYJ01000001.1"/>
</dbReference>
<evidence type="ECO:0000313" key="4">
    <source>
        <dbReference type="Proteomes" id="UP001224392"/>
    </source>
</evidence>
<protein>
    <recommendedName>
        <fullName evidence="1">Ubiquinone biosynthesis accessory factor UbiJ</fullName>
    </recommendedName>
</protein>
<reference evidence="3 4" key="1">
    <citation type="submission" date="2023-04" db="EMBL/GenBank/DDBJ databases">
        <title>Marinobulbifer ophiurae gen. nov., sp. Nov., isolate from tissue of brittle star Ophioplocus japonicus.</title>
        <authorList>
            <person name="Kawano K."/>
            <person name="Sawayama S."/>
            <person name="Nakagawa S."/>
        </authorList>
    </citation>
    <scope>NUCLEOTIDE SEQUENCE [LARGE SCALE GENOMIC DNA]</scope>
    <source>
        <strain evidence="3 4">NKW57</strain>
    </source>
</reference>
<dbReference type="InterPro" id="IPR038989">
    <property type="entry name" value="UbiJ"/>
</dbReference>
<gene>
    <name evidence="1" type="primary">ubiJ</name>
    <name evidence="3" type="ORF">MNKW57_05350</name>
</gene>
<comment type="similarity">
    <text evidence="1">Belongs to the UbiJ family.</text>
</comment>
<dbReference type="HAMAP" id="MF_02215">
    <property type="entry name" value="UbiJ"/>
    <property type="match status" value="1"/>
</dbReference>